<dbReference type="AlphaFoldDB" id="A0A9E7HSF1"/>
<dbReference type="GO" id="GO:0003677">
    <property type="term" value="F:DNA binding"/>
    <property type="evidence" value="ECO:0007669"/>
    <property type="project" value="UniProtKB-KW"/>
</dbReference>
<reference evidence="1" key="1">
    <citation type="submission" date="2022-05" db="EMBL/GenBank/DDBJ databases">
        <title>The Musa troglodytarum L. genome provides insights into the mechanism of non-climacteric behaviour and enrichment of carotenoids.</title>
        <authorList>
            <person name="Wang J."/>
        </authorList>
    </citation>
    <scope>NUCLEOTIDE SEQUENCE</scope>
    <source>
        <tissue evidence="1">Leaf</tissue>
    </source>
</reference>
<keyword evidence="2" id="KW-1185">Reference proteome</keyword>
<dbReference type="PANTHER" id="PTHR46993:SF6">
    <property type="entry name" value="MYB TRANSCRIPTION FACTOR"/>
    <property type="match status" value="1"/>
</dbReference>
<dbReference type="PANTHER" id="PTHR46993">
    <property type="entry name" value="MYB TRANSCRIPTION FACTOR"/>
    <property type="match status" value="1"/>
</dbReference>
<dbReference type="OrthoDB" id="664249at2759"/>
<evidence type="ECO:0000313" key="1">
    <source>
        <dbReference type="EMBL" id="URE35642.1"/>
    </source>
</evidence>
<evidence type="ECO:0000313" key="2">
    <source>
        <dbReference type="Proteomes" id="UP001055439"/>
    </source>
</evidence>
<name>A0A9E7HSF1_9LILI</name>
<accession>A0A9E7HSF1</accession>
<dbReference type="EMBL" id="CP097510">
    <property type="protein sequence ID" value="URE35642.1"/>
    <property type="molecule type" value="Genomic_DNA"/>
</dbReference>
<gene>
    <name evidence="1" type="ORF">MUK42_36892</name>
</gene>
<organism evidence="1 2">
    <name type="scientific">Musa troglodytarum</name>
    <name type="common">fe'i banana</name>
    <dbReference type="NCBI Taxonomy" id="320322"/>
    <lineage>
        <taxon>Eukaryota</taxon>
        <taxon>Viridiplantae</taxon>
        <taxon>Streptophyta</taxon>
        <taxon>Embryophyta</taxon>
        <taxon>Tracheophyta</taxon>
        <taxon>Spermatophyta</taxon>
        <taxon>Magnoliopsida</taxon>
        <taxon>Liliopsida</taxon>
        <taxon>Zingiberales</taxon>
        <taxon>Musaceae</taxon>
        <taxon>Musa</taxon>
    </lineage>
</organism>
<keyword evidence="1" id="KW-0238">DNA-binding</keyword>
<protein>
    <submittedName>
        <fullName evidence="1">Myb-like DNA-binding domain</fullName>
    </submittedName>
</protein>
<sequence>MSAPEVEKVANALKSSCVDLHKVVFDPLPDAVMKATEVLKNRSFGMTNDVEELEIQRQWEEDPIESSWTSPQPRRKLPYLVQREKTSSPLTIMENKKLVIRRKRKRWSSRKKRLEKGYAEVDLKDKWRNMTVH</sequence>
<proteinExistence type="predicted"/>
<dbReference type="Proteomes" id="UP001055439">
    <property type="component" value="Chromosome 8"/>
</dbReference>